<dbReference type="RefSeq" id="WP_305751052.1">
    <property type="nucleotide sequence ID" value="NZ_JAUZEE010000012.1"/>
</dbReference>
<evidence type="ECO:0000256" key="1">
    <source>
        <dbReference type="SAM" id="Phobius"/>
    </source>
</evidence>
<dbReference type="EMBL" id="JAUZEE010000012">
    <property type="protein sequence ID" value="MDP4302511.1"/>
    <property type="molecule type" value="Genomic_DNA"/>
</dbReference>
<keyword evidence="1" id="KW-0812">Transmembrane</keyword>
<organism evidence="2 3">
    <name type="scientific">Leptothrix discophora</name>
    <dbReference type="NCBI Taxonomy" id="89"/>
    <lineage>
        <taxon>Bacteria</taxon>
        <taxon>Pseudomonadati</taxon>
        <taxon>Pseudomonadota</taxon>
        <taxon>Betaproteobacteria</taxon>
        <taxon>Burkholderiales</taxon>
        <taxon>Sphaerotilaceae</taxon>
        <taxon>Leptothrix</taxon>
    </lineage>
</organism>
<keyword evidence="3" id="KW-1185">Reference proteome</keyword>
<name>A0ABT9G7Q8_LEPDI</name>
<evidence type="ECO:0000313" key="2">
    <source>
        <dbReference type="EMBL" id="MDP4302511.1"/>
    </source>
</evidence>
<dbReference type="Proteomes" id="UP001235760">
    <property type="component" value="Unassembled WGS sequence"/>
</dbReference>
<comment type="caution">
    <text evidence="2">The sequence shown here is derived from an EMBL/GenBank/DDBJ whole genome shotgun (WGS) entry which is preliminary data.</text>
</comment>
<dbReference type="Pfam" id="PF11137">
    <property type="entry name" value="DUF2909"/>
    <property type="match status" value="1"/>
</dbReference>
<reference evidence="2 3" key="1">
    <citation type="submission" date="2023-08" db="EMBL/GenBank/DDBJ databases">
        <authorList>
            <person name="Roldan D.M."/>
            <person name="Menes R.J."/>
        </authorList>
    </citation>
    <scope>NUCLEOTIDE SEQUENCE [LARGE SCALE GENOMIC DNA]</scope>
    <source>
        <strain evidence="2 3">CCM 2812</strain>
    </source>
</reference>
<evidence type="ECO:0000313" key="3">
    <source>
        <dbReference type="Proteomes" id="UP001235760"/>
    </source>
</evidence>
<proteinExistence type="predicted"/>
<sequence>MKLIIGLAFVVILGALASAGVFMLKRPREDAGQDERGRMARALTLRIAASVAVFLFVLLSWLMGWIHPTGVPLKPI</sequence>
<protein>
    <submittedName>
        <fullName evidence="2">DUF2909 domain-containing protein</fullName>
    </submittedName>
</protein>
<feature type="transmembrane region" description="Helical" evidence="1">
    <location>
        <begin position="43"/>
        <end position="66"/>
    </location>
</feature>
<keyword evidence="1" id="KW-0472">Membrane</keyword>
<dbReference type="InterPro" id="IPR021313">
    <property type="entry name" value="DUF2909"/>
</dbReference>
<accession>A0ABT9G7Q8</accession>
<keyword evidence="1" id="KW-1133">Transmembrane helix</keyword>
<gene>
    <name evidence="2" type="ORF">Q8X39_17880</name>
</gene>